<organism evidence="1 2">
    <name type="scientific">Avena sativa</name>
    <name type="common">Oat</name>
    <dbReference type="NCBI Taxonomy" id="4498"/>
    <lineage>
        <taxon>Eukaryota</taxon>
        <taxon>Viridiplantae</taxon>
        <taxon>Streptophyta</taxon>
        <taxon>Embryophyta</taxon>
        <taxon>Tracheophyta</taxon>
        <taxon>Spermatophyta</taxon>
        <taxon>Magnoliopsida</taxon>
        <taxon>Liliopsida</taxon>
        <taxon>Poales</taxon>
        <taxon>Poaceae</taxon>
        <taxon>BOP clade</taxon>
        <taxon>Pooideae</taxon>
        <taxon>Poodae</taxon>
        <taxon>Poeae</taxon>
        <taxon>Poeae Chloroplast Group 1 (Aveneae type)</taxon>
        <taxon>Aveninae</taxon>
        <taxon>Avena</taxon>
    </lineage>
</organism>
<evidence type="ECO:0000313" key="1">
    <source>
        <dbReference type="EnsemblPlants" id="AVESA.00010b.r2.7DG1345780.1.CDS.1"/>
    </source>
</evidence>
<dbReference type="EnsemblPlants" id="AVESA.00010b.r2.7DG1345780.1">
    <property type="protein sequence ID" value="AVESA.00010b.r2.7DG1345780.1.CDS.1"/>
    <property type="gene ID" value="AVESA.00010b.r2.7DG1345780"/>
</dbReference>
<reference evidence="1" key="1">
    <citation type="submission" date="2021-05" db="EMBL/GenBank/DDBJ databases">
        <authorList>
            <person name="Scholz U."/>
            <person name="Mascher M."/>
            <person name="Fiebig A."/>
        </authorList>
    </citation>
    <scope>NUCLEOTIDE SEQUENCE [LARGE SCALE GENOMIC DNA]</scope>
</reference>
<proteinExistence type="predicted"/>
<reference evidence="1" key="2">
    <citation type="submission" date="2025-09" db="UniProtKB">
        <authorList>
            <consortium name="EnsemblPlants"/>
        </authorList>
    </citation>
    <scope>IDENTIFICATION</scope>
</reference>
<accession>A0ACD6ABY3</accession>
<dbReference type="Proteomes" id="UP001732700">
    <property type="component" value="Chromosome 7D"/>
</dbReference>
<protein>
    <submittedName>
        <fullName evidence="1">Uncharacterized protein</fullName>
    </submittedName>
</protein>
<sequence length="477" mass="51827">MAYKLVVNSFVPLLAMAVPAAVLFLAAPDELTGGRLPPVYVLMAAILAAAVSKMRLPTPEVYLVEYGCFRPSPRFRAPLATCREHAHLMPYLYDEQSVNFMMRLIERSGLGEETCVPAAYHCMPPDRSLEASLEEAELVVFSAIDEAFAKTRSFLAPADMDMLILNCSLLAPTPDLADMVINRYKLRADVRSVNMSGMGCSAALVAVGLVRNILRTAAPGTRALIVSTEILSSQYYVGTDPAMLLPNCLFRMGAAAMILSNSPERGRARFRLGRVVRTVTAARDTDYRCVYMDEDDKGNTGIRLSRHLPATAGAALKENVTAFAPLVLPPSELLRVALSLLKNKLLLLTGGGAGVKQQLYRPDFRTAFEHFCIHAGGRSVIDEAQAGLGLSDQDMEASRMTLHRLGNTSSSSVLYELAYTEAKGRMKKGDRVWMVSFGAGFDCNSVAWVCINPAAGDAGGPWADCIHRYPVQLPVVV</sequence>
<keyword evidence="2" id="KW-1185">Reference proteome</keyword>
<name>A0ACD6ABY3_AVESA</name>
<evidence type="ECO:0000313" key="2">
    <source>
        <dbReference type="Proteomes" id="UP001732700"/>
    </source>
</evidence>